<dbReference type="RefSeq" id="WP_238795187.1">
    <property type="nucleotide sequence ID" value="NZ_CP047340.1"/>
</dbReference>
<keyword evidence="2" id="KW-1185">Reference proteome</keyword>
<proteinExistence type="predicted"/>
<gene>
    <name evidence="1" type="ORF">GTH23_18775</name>
</gene>
<reference evidence="1 2" key="1">
    <citation type="submission" date="2020-01" db="EMBL/GenBank/DDBJ databases">
        <title>The genomic epidemiology of tigecycline resistance gene tet(X) variants in a swine farm in China.</title>
        <authorList>
            <person name="Peng K."/>
            <person name="Li R."/>
        </authorList>
    </citation>
    <scope>NUCLEOTIDE SEQUENCE [LARGE SCALE GENOMIC DNA]</scope>
    <source>
        <strain evidence="1 2">ZF1</strain>
    </source>
</reference>
<protein>
    <submittedName>
        <fullName evidence="1">Uncharacterized protein</fullName>
    </submittedName>
</protein>
<dbReference type="Proteomes" id="UP000501338">
    <property type="component" value="Chromosome"/>
</dbReference>
<accession>A0ABX6JVT6</accession>
<organism evidence="1 2">
    <name type="scientific">Proteus terrae subsp. cibarius</name>
    <dbReference type="NCBI Taxonomy" id="626774"/>
    <lineage>
        <taxon>Bacteria</taxon>
        <taxon>Pseudomonadati</taxon>
        <taxon>Pseudomonadota</taxon>
        <taxon>Gammaproteobacteria</taxon>
        <taxon>Enterobacterales</taxon>
        <taxon>Morganellaceae</taxon>
        <taxon>Proteus</taxon>
    </lineage>
</organism>
<evidence type="ECO:0000313" key="2">
    <source>
        <dbReference type="Proteomes" id="UP000501338"/>
    </source>
</evidence>
<name>A0ABX6JVT6_9GAMM</name>
<evidence type="ECO:0000313" key="1">
    <source>
        <dbReference type="EMBL" id="QIF91933.1"/>
    </source>
</evidence>
<dbReference type="EMBL" id="CP047340">
    <property type="protein sequence ID" value="QIF91933.1"/>
    <property type="molecule type" value="Genomic_DNA"/>
</dbReference>
<dbReference type="SUPFAM" id="SSF58113">
    <property type="entry name" value="Apolipoprotein A-I"/>
    <property type="match status" value="1"/>
</dbReference>
<dbReference type="Gene3D" id="1.20.120.20">
    <property type="entry name" value="Apolipoprotein"/>
    <property type="match status" value="1"/>
</dbReference>
<sequence length="277" mass="32091">MNQLTTGAGKAINSVVDFFSSLRSGITGLFNSNTPFRFNSNDNESGKKSFNTLKDLLGSKCEINTIKDTIYKEIDGVKNHIYEEIDGVKNHIYEEIDGVKNHIYEEIDGVKNHIYEEIDGVKNHIYEEIDGVKNHIYEEIDGVKNHIYEEIDGVKNHIYEEIDGVKNHIYEEIDDVKKHIYEEIDDVKNHIYEEIDEKYLNLIRDSSKSGNEKEPLIVNGEYYVIFDCINISSEEVYSESYSNNYSGEVNYDKLLTDNEIMELWGFLLKDKTQINTI</sequence>